<name>A0AA90H5D5_9ACTN</name>
<dbReference type="SUPFAM" id="SSF52833">
    <property type="entry name" value="Thioredoxin-like"/>
    <property type="match status" value="1"/>
</dbReference>
<dbReference type="InterPro" id="IPR036249">
    <property type="entry name" value="Thioredoxin-like_sf"/>
</dbReference>
<dbReference type="AlphaFoldDB" id="A0AA90H5D5"/>
<sequence length="457" mass="47962">MAELGSGGVLLDTGRPAAAYLSPTALGWLRGRPPAAEHHAQHTHCFTQWRAAGFLAPDTVSAGPAAHDDLQAQAADCAPSARHPVLVIAMATACGFCTQLTADLAANAPGLTHLDASVLLVDGDDTRALGRPLAEPARRRLARLGRRAAQQGTPTAVLLSPDRPPRVLTGFDEVGHALVELSGADPRATVIEAPTSCSVNVAAQPVDALLTARVNGTRLGIAVRGDEVRRIVETAGGLSDSGYTPVTLTVERPDTFYLLFRGGELLTRARTADALRQSLAAVLAGYASHASPERGTVPLLCGAAVHDGGHAVLFPRTWMSDLVKRARQLERAGWRLPPEPYTTLRTSPTTGALHLPDPARPEDPGHAVTAVLTEPPQTGTPTRARLLASIVNWIARPAATDAIHTLAAFLDPLPVHAGTWQEALTHLTGPRTPEDDRGSPQRGGSTTAPERPQAPGN</sequence>
<gene>
    <name evidence="2" type="ORF">POF50_015265</name>
</gene>
<accession>A0AA90H5D5</accession>
<feature type="region of interest" description="Disordered" evidence="1">
    <location>
        <begin position="426"/>
        <end position="457"/>
    </location>
</feature>
<proteinExistence type="predicted"/>
<evidence type="ECO:0000313" key="2">
    <source>
        <dbReference type="EMBL" id="MDI5970682.1"/>
    </source>
</evidence>
<organism evidence="2">
    <name type="scientific">Streptantibioticus silvisoli</name>
    <dbReference type="NCBI Taxonomy" id="2705255"/>
    <lineage>
        <taxon>Bacteria</taxon>
        <taxon>Bacillati</taxon>
        <taxon>Actinomycetota</taxon>
        <taxon>Actinomycetes</taxon>
        <taxon>Kitasatosporales</taxon>
        <taxon>Streptomycetaceae</taxon>
        <taxon>Streptantibioticus</taxon>
    </lineage>
</organism>
<comment type="caution">
    <text evidence="2">The sequence shown here is derived from an EMBL/GenBank/DDBJ whole genome shotgun (WGS) entry which is preliminary data.</text>
</comment>
<evidence type="ECO:0000256" key="1">
    <source>
        <dbReference type="SAM" id="MobiDB-lite"/>
    </source>
</evidence>
<dbReference type="RefSeq" id="WP_282698750.1">
    <property type="nucleotide sequence ID" value="NZ_JABXJJ020000017.1"/>
</dbReference>
<protein>
    <submittedName>
        <fullName evidence="2">Uncharacterized protein</fullName>
    </submittedName>
</protein>
<reference evidence="2" key="1">
    <citation type="submission" date="2023-05" db="EMBL/GenBank/DDBJ databases">
        <title>Streptantibioticus silvisoli sp. nov., acidotolerant actinomycetes 1 from pine litter.</title>
        <authorList>
            <person name="Swiecimska M."/>
            <person name="Golinska P."/>
            <person name="Sangal V."/>
            <person name="Wachnowicz B."/>
            <person name="Goodfellow M."/>
        </authorList>
    </citation>
    <scope>NUCLEOTIDE SEQUENCE</scope>
    <source>
        <strain evidence="2">SL13</strain>
    </source>
</reference>
<dbReference type="EMBL" id="JABXJJ020000017">
    <property type="protein sequence ID" value="MDI5970682.1"/>
    <property type="molecule type" value="Genomic_DNA"/>
</dbReference>